<evidence type="ECO:0000256" key="2">
    <source>
        <dbReference type="SAM" id="SignalP"/>
    </source>
</evidence>
<accession>A0A6A5E3T5</accession>
<evidence type="ECO:0000313" key="3">
    <source>
        <dbReference type="EMBL" id="KAF1372769.1"/>
    </source>
</evidence>
<feature type="region of interest" description="Disordered" evidence="1">
    <location>
        <begin position="37"/>
        <end position="97"/>
    </location>
</feature>
<evidence type="ECO:0000256" key="1">
    <source>
        <dbReference type="SAM" id="MobiDB-lite"/>
    </source>
</evidence>
<evidence type="ECO:0008006" key="5">
    <source>
        <dbReference type="Google" id="ProtNLM"/>
    </source>
</evidence>
<dbReference type="AlphaFoldDB" id="A0A6A5E3T5"/>
<reference evidence="3 4" key="1">
    <citation type="submission" date="2019-06" db="EMBL/GenBank/DDBJ databases">
        <title>A chromosome-scale genome assembly of the European perch, Perca fluviatilis.</title>
        <authorList>
            <person name="Roques C."/>
            <person name="Zahm M."/>
            <person name="Cabau C."/>
            <person name="Klopp C."/>
            <person name="Bouchez O."/>
            <person name="Donnadieu C."/>
            <person name="Kuhl H."/>
            <person name="Gislard M."/>
            <person name="Guendouz S."/>
            <person name="Journot L."/>
            <person name="Haffray P."/>
            <person name="Bestin A."/>
            <person name="Morvezen R."/>
            <person name="Feron R."/>
            <person name="Wen M."/>
            <person name="Jouanno E."/>
            <person name="Herpin A."/>
            <person name="Schartl M."/>
            <person name="Postlethwait J."/>
            <person name="Schaerlinger B."/>
            <person name="Chardard D."/>
            <person name="Lecocq T."/>
            <person name="Poncet C."/>
            <person name="Jaffrelo L."/>
            <person name="Lampietro C."/>
            <person name="Guiguen Y."/>
        </authorList>
    </citation>
    <scope>NUCLEOTIDE SEQUENCE [LARGE SCALE GENOMIC DNA]</scope>
    <source>
        <tissue evidence="3">Blood</tissue>
    </source>
</reference>
<comment type="caution">
    <text evidence="3">The sequence shown here is derived from an EMBL/GenBank/DDBJ whole genome shotgun (WGS) entry which is preliminary data.</text>
</comment>
<keyword evidence="4" id="KW-1185">Reference proteome</keyword>
<feature type="chain" id="PRO_5025662986" description="Secreted protein" evidence="2">
    <location>
        <begin position="37"/>
        <end position="97"/>
    </location>
</feature>
<protein>
    <recommendedName>
        <fullName evidence="5">Secreted protein</fullName>
    </recommendedName>
</protein>
<proteinExistence type="predicted"/>
<name>A0A6A5E3T5_PERFL</name>
<feature type="compositionally biased region" description="Basic and acidic residues" evidence="1">
    <location>
        <begin position="57"/>
        <end position="85"/>
    </location>
</feature>
<keyword evidence="2" id="KW-0732">Signal</keyword>
<gene>
    <name evidence="3" type="ORF">PFLUV_G00252950</name>
</gene>
<sequence>MVWRVQQQHQHRSRCWILPSPAGICLLLLLRDLGGGRETAASQHAADPRRAVGRGGNCEKRPSGRAEERQHPGLQERRGEEKERGSPYAQVRAEPER</sequence>
<evidence type="ECO:0000313" key="4">
    <source>
        <dbReference type="Proteomes" id="UP000465112"/>
    </source>
</evidence>
<dbReference type="Proteomes" id="UP000465112">
    <property type="component" value="Chromosome 22"/>
</dbReference>
<feature type="signal peptide" evidence="2">
    <location>
        <begin position="1"/>
        <end position="36"/>
    </location>
</feature>
<dbReference type="EMBL" id="VHII01000022">
    <property type="protein sequence ID" value="KAF1372769.1"/>
    <property type="molecule type" value="Genomic_DNA"/>
</dbReference>
<organism evidence="3 4">
    <name type="scientific">Perca fluviatilis</name>
    <name type="common">European perch</name>
    <dbReference type="NCBI Taxonomy" id="8168"/>
    <lineage>
        <taxon>Eukaryota</taxon>
        <taxon>Metazoa</taxon>
        <taxon>Chordata</taxon>
        <taxon>Craniata</taxon>
        <taxon>Vertebrata</taxon>
        <taxon>Euteleostomi</taxon>
        <taxon>Actinopterygii</taxon>
        <taxon>Neopterygii</taxon>
        <taxon>Teleostei</taxon>
        <taxon>Neoteleostei</taxon>
        <taxon>Acanthomorphata</taxon>
        <taxon>Eupercaria</taxon>
        <taxon>Perciformes</taxon>
        <taxon>Percoidei</taxon>
        <taxon>Percidae</taxon>
        <taxon>Percinae</taxon>
        <taxon>Perca</taxon>
    </lineage>
</organism>